<accession>C5J8A3</accession>
<sequence>MNAIAVYGWCIVLLVISVPFVHATPPPYTEQRHVDHLGQIIPYQSDLPDGAVCLNSRECSSGCCRVALGYQRCSPRAQQGEKCRDSQVKGGVYVFYCPCESGAGDCQEGVCSYEGVFY</sequence>
<keyword evidence="1" id="KW-0732">Signal</keyword>
<dbReference type="Pfam" id="PF01114">
    <property type="entry name" value="Colipase"/>
    <property type="match status" value="1"/>
</dbReference>
<dbReference type="SUPFAM" id="SSF57190">
    <property type="entry name" value="Colipase-like"/>
    <property type="match status" value="1"/>
</dbReference>
<feature type="non-terminal residue" evidence="3">
    <location>
        <position position="118"/>
    </location>
</feature>
<dbReference type="GO" id="GO:0016042">
    <property type="term" value="P:lipid catabolic process"/>
    <property type="evidence" value="ECO:0007669"/>
    <property type="project" value="InterPro"/>
</dbReference>
<feature type="signal peptide" evidence="1">
    <location>
        <begin position="1"/>
        <end position="23"/>
    </location>
</feature>
<evidence type="ECO:0000259" key="2">
    <source>
        <dbReference type="Pfam" id="PF01114"/>
    </source>
</evidence>
<protein>
    <recommendedName>
        <fullName evidence="2">Colipase N-terminal domain-containing protein</fullName>
    </recommendedName>
</protein>
<dbReference type="EMBL" id="FM998764">
    <property type="protein sequence ID" value="CAX51408.1"/>
    <property type="molecule type" value="mRNA"/>
</dbReference>
<evidence type="ECO:0000313" key="3">
    <source>
        <dbReference type="EMBL" id="CAX51408.1"/>
    </source>
</evidence>
<dbReference type="InterPro" id="IPR017913">
    <property type="entry name" value="Colipase_N"/>
</dbReference>
<name>C5J8A3_OPICY</name>
<dbReference type="GO" id="GO:0008047">
    <property type="term" value="F:enzyme activator activity"/>
    <property type="evidence" value="ECO:0007669"/>
    <property type="project" value="InterPro"/>
</dbReference>
<reference evidence="3" key="1">
    <citation type="journal article" date="2009" name="Toxicon">
        <title>Cloning and characterization of cDNA sequences encoding for new venom peptides of the Brazilian scorpion Opisthacanthus cayaporum.</title>
        <authorList>
            <person name="Silva E.C."/>
            <person name="Camargos T.S."/>
            <person name="Maranhao A.Q."/>
            <person name="Silva-Pereira I."/>
            <person name="Silva L.P."/>
            <person name="Possani L.D."/>
            <person name="Schwartz E.F."/>
        </authorList>
    </citation>
    <scope>NUCLEOTIDE SEQUENCE</scope>
    <source>
        <tissue evidence="3">Venom gland</tissue>
    </source>
</reference>
<feature type="chain" id="PRO_5002953495" description="Colipase N-terminal domain-containing protein" evidence="1">
    <location>
        <begin position="24"/>
        <end position="118"/>
    </location>
</feature>
<feature type="domain" description="Colipase N-terminal" evidence="2">
    <location>
        <begin position="47"/>
        <end position="77"/>
    </location>
</feature>
<dbReference type="GO" id="GO:0007586">
    <property type="term" value="P:digestion"/>
    <property type="evidence" value="ECO:0007669"/>
    <property type="project" value="InterPro"/>
</dbReference>
<evidence type="ECO:0000256" key="1">
    <source>
        <dbReference type="SAM" id="SignalP"/>
    </source>
</evidence>
<dbReference type="Gene3D" id="2.10.80.10">
    <property type="entry name" value="Lipase, subunit A"/>
    <property type="match status" value="1"/>
</dbReference>
<organism evidence="3">
    <name type="scientific">Opisthacanthus cayaporum</name>
    <name type="common">South American scorpion</name>
    <dbReference type="NCBI Taxonomy" id="573324"/>
    <lineage>
        <taxon>Eukaryota</taxon>
        <taxon>Metazoa</taxon>
        <taxon>Ecdysozoa</taxon>
        <taxon>Arthropoda</taxon>
        <taxon>Chelicerata</taxon>
        <taxon>Arachnida</taxon>
        <taxon>Scorpiones</taxon>
        <taxon>Iurida</taxon>
        <taxon>Scorpionoidea</taxon>
        <taxon>Hemiscorpiidae</taxon>
        <taxon>Opisthacanthus</taxon>
    </lineage>
</organism>
<dbReference type="AlphaFoldDB" id="C5J8A3"/>
<dbReference type="GO" id="GO:0005576">
    <property type="term" value="C:extracellular region"/>
    <property type="evidence" value="ECO:0007669"/>
    <property type="project" value="InterPro"/>
</dbReference>
<proteinExistence type="evidence at transcript level"/>